<evidence type="ECO:0000313" key="2">
    <source>
        <dbReference type="Proteomes" id="UP000033930"/>
    </source>
</evidence>
<dbReference type="EMBL" id="LCAW01000009">
    <property type="protein sequence ID" value="KKR99225.1"/>
    <property type="molecule type" value="Genomic_DNA"/>
</dbReference>
<sequence length="81" mass="9334">MPRRDEWSKHIRERISLIAKVLETPHEYKDPSPSLVLRDTTLCKRGPGFSDSLEVILPDRIPQFDATNADNSIRRGPNHLE</sequence>
<protein>
    <submittedName>
        <fullName evidence="1">Uncharacterized protein</fullName>
    </submittedName>
</protein>
<gene>
    <name evidence="1" type="ORF">UU50_C0009G0042</name>
</gene>
<evidence type="ECO:0000313" key="1">
    <source>
        <dbReference type="EMBL" id="KKR99225.1"/>
    </source>
</evidence>
<reference evidence="1 2" key="1">
    <citation type="journal article" date="2015" name="Nature">
        <title>rRNA introns, odd ribosomes, and small enigmatic genomes across a large radiation of phyla.</title>
        <authorList>
            <person name="Brown C.T."/>
            <person name="Hug L.A."/>
            <person name="Thomas B.C."/>
            <person name="Sharon I."/>
            <person name="Castelle C.J."/>
            <person name="Singh A."/>
            <person name="Wilkins M.J."/>
            <person name="Williams K.H."/>
            <person name="Banfield J.F."/>
        </authorList>
    </citation>
    <scope>NUCLEOTIDE SEQUENCE [LARGE SCALE GENOMIC DNA]</scope>
</reference>
<proteinExistence type="predicted"/>
<dbReference type="AlphaFoldDB" id="A0A0G0XQR0"/>
<comment type="caution">
    <text evidence="1">The sequence shown here is derived from an EMBL/GenBank/DDBJ whole genome shotgun (WGS) entry which is preliminary data.</text>
</comment>
<dbReference type="Proteomes" id="UP000033930">
    <property type="component" value="Unassembled WGS sequence"/>
</dbReference>
<organism evidence="1 2">
    <name type="scientific">Candidatus Uhrbacteria bacterium GW2011_GWC1_41_20</name>
    <dbReference type="NCBI Taxonomy" id="1618983"/>
    <lineage>
        <taxon>Bacteria</taxon>
        <taxon>Candidatus Uhriibacteriota</taxon>
    </lineage>
</organism>
<name>A0A0G0XQR0_9BACT</name>
<accession>A0A0G0XQR0</accession>